<comment type="caution">
    <text evidence="1">The sequence shown here is derived from an EMBL/GenBank/DDBJ whole genome shotgun (WGS) entry which is preliminary data.</text>
</comment>
<gene>
    <name evidence="1" type="ORF">LCGC14_1739350</name>
</gene>
<reference evidence="1" key="1">
    <citation type="journal article" date="2015" name="Nature">
        <title>Complex archaea that bridge the gap between prokaryotes and eukaryotes.</title>
        <authorList>
            <person name="Spang A."/>
            <person name="Saw J.H."/>
            <person name="Jorgensen S.L."/>
            <person name="Zaremba-Niedzwiedzka K."/>
            <person name="Martijn J."/>
            <person name="Lind A.E."/>
            <person name="van Eijk R."/>
            <person name="Schleper C."/>
            <person name="Guy L."/>
            <person name="Ettema T.J."/>
        </authorList>
    </citation>
    <scope>NUCLEOTIDE SEQUENCE</scope>
</reference>
<proteinExistence type="predicted"/>
<evidence type="ECO:0000313" key="1">
    <source>
        <dbReference type="EMBL" id="KKM06904.1"/>
    </source>
</evidence>
<accession>A0A0F9H742</accession>
<organism evidence="1">
    <name type="scientific">marine sediment metagenome</name>
    <dbReference type="NCBI Taxonomy" id="412755"/>
    <lineage>
        <taxon>unclassified sequences</taxon>
        <taxon>metagenomes</taxon>
        <taxon>ecological metagenomes</taxon>
    </lineage>
</organism>
<protein>
    <submittedName>
        <fullName evidence="1">Uncharacterized protein</fullName>
    </submittedName>
</protein>
<sequence length="73" mass="8469">MFYPGVYFFMRGDIRRGIEVFLQRRCKRGSDERQGGFLLHKSHKYLAPVIGQIQPGNTGKLQCEYFLFQGLPA</sequence>
<dbReference type="AlphaFoldDB" id="A0A0F9H742"/>
<dbReference type="EMBL" id="LAZR01015891">
    <property type="protein sequence ID" value="KKM06904.1"/>
    <property type="molecule type" value="Genomic_DNA"/>
</dbReference>
<name>A0A0F9H742_9ZZZZ</name>